<dbReference type="InterPro" id="IPR002867">
    <property type="entry name" value="IBR_dom"/>
</dbReference>
<sequence>MEAIATTTPQPNQGVEDNIATNILTVRRALEDIQDASRNGKGKNRVGEELALQTHVRGLEAWLEVLNDRRFALSLDGAVQADQEQILSLSVLEQAEHDDREAALALSRGEDIPPPTIFQRLLDNNFSVNLNTGHSTGDDAEESLYFADSSDDDSIKPPAVPKFKQPVYEPSPSAPQAGPCSRKECFICGDAIMNISNSYRSPCDHYYCRGCLMDLVETATRDESLYPLCCCRQNLSIEEINPLLDLELRVRFRQKSAEFSIPAASRVYCTRQTCSAFLGAATNQRRKDIVCPHCGTPVCSGCKNEAHPSEDCAESKATLEVKALAADRRWQTCPGCHSIVELSQGCYHMTCRCSTQFCYLCAARWKQCTCPQWDEARLVNETGRRRRWY</sequence>
<feature type="domain" description="RING-type" evidence="10">
    <location>
        <begin position="185"/>
        <end position="229"/>
    </location>
</feature>
<dbReference type="InParanoid" id="F8PZX5"/>
<comment type="catalytic activity">
    <reaction evidence="1">
        <text>[E2 ubiquitin-conjugating enzyme]-S-ubiquitinyl-L-cysteine + [acceptor protein]-L-lysine = [E2 ubiquitin-conjugating enzyme]-L-cysteine + [acceptor protein]-N(6)-ubiquitinyl-L-lysine.</text>
        <dbReference type="EC" id="2.3.2.31"/>
    </reaction>
</comment>
<evidence type="ECO:0000256" key="8">
    <source>
        <dbReference type="ARBA" id="ARBA00022833"/>
    </source>
</evidence>
<dbReference type="CDD" id="cd22584">
    <property type="entry name" value="Rcat_RBR_unk"/>
    <property type="match status" value="1"/>
</dbReference>
<keyword evidence="5" id="KW-0677">Repeat</keyword>
<dbReference type="Gene3D" id="3.30.40.10">
    <property type="entry name" value="Zinc/RING finger domain, C3HC4 (zinc finger)"/>
    <property type="match status" value="1"/>
</dbReference>
<keyword evidence="8" id="KW-0862">Zinc</keyword>
<keyword evidence="7" id="KW-0833">Ubl conjugation pathway</keyword>
<dbReference type="OMA" id="RLYCAEP"/>
<dbReference type="PANTHER" id="PTHR11685">
    <property type="entry name" value="RBR FAMILY RING FINGER AND IBR DOMAIN-CONTAINING"/>
    <property type="match status" value="1"/>
</dbReference>
<dbReference type="EC" id="2.3.2.31" evidence="2"/>
<evidence type="ECO:0000256" key="1">
    <source>
        <dbReference type="ARBA" id="ARBA00001798"/>
    </source>
</evidence>
<dbReference type="Pfam" id="PF01485">
    <property type="entry name" value="IBR"/>
    <property type="match status" value="2"/>
</dbReference>
<evidence type="ECO:0000256" key="7">
    <source>
        <dbReference type="ARBA" id="ARBA00022786"/>
    </source>
</evidence>
<dbReference type="GO" id="GO:0008270">
    <property type="term" value="F:zinc ion binding"/>
    <property type="evidence" value="ECO:0007669"/>
    <property type="project" value="UniProtKB-KW"/>
</dbReference>
<dbReference type="SMART" id="SM00647">
    <property type="entry name" value="IBR"/>
    <property type="match status" value="2"/>
</dbReference>
<evidence type="ECO:0000259" key="10">
    <source>
        <dbReference type="PROSITE" id="PS50089"/>
    </source>
</evidence>
<dbReference type="SUPFAM" id="SSF57850">
    <property type="entry name" value="RING/U-box"/>
    <property type="match status" value="2"/>
</dbReference>
<evidence type="ECO:0000313" key="12">
    <source>
        <dbReference type="EMBL" id="EGN98447.1"/>
    </source>
</evidence>
<dbReference type="AlphaFoldDB" id="F8PZX5"/>
<dbReference type="InterPro" id="IPR001841">
    <property type="entry name" value="Znf_RING"/>
</dbReference>
<keyword evidence="6 9" id="KW-0863">Zinc-finger</keyword>
<dbReference type="InterPro" id="IPR031127">
    <property type="entry name" value="E3_UB_ligase_RBR"/>
</dbReference>
<dbReference type="Proteomes" id="UP000008063">
    <property type="component" value="Unassembled WGS sequence"/>
</dbReference>
<keyword evidence="3" id="KW-0808">Transferase</keyword>
<dbReference type="EMBL" id="GL945481">
    <property type="protein sequence ID" value="EGN98447.1"/>
    <property type="molecule type" value="Genomic_DNA"/>
</dbReference>
<dbReference type="Gene3D" id="1.20.120.1750">
    <property type="match status" value="1"/>
</dbReference>
<evidence type="ECO:0000256" key="6">
    <source>
        <dbReference type="ARBA" id="ARBA00022771"/>
    </source>
</evidence>
<proteinExistence type="predicted"/>
<keyword evidence="13" id="KW-1185">Reference proteome</keyword>
<evidence type="ECO:0000256" key="4">
    <source>
        <dbReference type="ARBA" id="ARBA00022723"/>
    </source>
</evidence>
<dbReference type="HOGENOM" id="CLU_022048_7_7_1"/>
<dbReference type="OrthoDB" id="9977870at2759"/>
<dbReference type="PROSITE" id="PS50089">
    <property type="entry name" value="ZF_RING_2"/>
    <property type="match status" value="1"/>
</dbReference>
<evidence type="ECO:0000313" key="13">
    <source>
        <dbReference type="Proteomes" id="UP000008063"/>
    </source>
</evidence>
<dbReference type="InterPro" id="IPR013083">
    <property type="entry name" value="Znf_RING/FYVE/PHD"/>
</dbReference>
<dbReference type="PROSITE" id="PS00518">
    <property type="entry name" value="ZF_RING_1"/>
    <property type="match status" value="1"/>
</dbReference>
<protein>
    <recommendedName>
        <fullName evidence="2">RBR-type E3 ubiquitin transferase</fullName>
        <ecNumber evidence="2">2.3.2.31</ecNumber>
    </recommendedName>
</protein>
<organism evidence="13">
    <name type="scientific">Serpula lacrymans var. lacrymans (strain S7.3)</name>
    <name type="common">Dry rot fungus</name>
    <dbReference type="NCBI Taxonomy" id="936435"/>
    <lineage>
        <taxon>Eukaryota</taxon>
        <taxon>Fungi</taxon>
        <taxon>Dikarya</taxon>
        <taxon>Basidiomycota</taxon>
        <taxon>Agaricomycotina</taxon>
        <taxon>Agaricomycetes</taxon>
        <taxon>Agaricomycetidae</taxon>
        <taxon>Boletales</taxon>
        <taxon>Coniophorineae</taxon>
        <taxon>Serpulaceae</taxon>
        <taxon>Serpula</taxon>
    </lineage>
</organism>
<evidence type="ECO:0000256" key="5">
    <source>
        <dbReference type="ARBA" id="ARBA00022737"/>
    </source>
</evidence>
<dbReference type="CDD" id="cd20335">
    <property type="entry name" value="BRcat_RBR"/>
    <property type="match status" value="1"/>
</dbReference>
<keyword evidence="4" id="KW-0479">Metal-binding</keyword>
<evidence type="ECO:0000256" key="9">
    <source>
        <dbReference type="PROSITE-ProRule" id="PRU00175"/>
    </source>
</evidence>
<accession>F8PZX5</accession>
<dbReference type="InterPro" id="IPR017907">
    <property type="entry name" value="Znf_RING_CS"/>
</dbReference>
<feature type="domain" description="RING-type" evidence="11">
    <location>
        <begin position="181"/>
        <end position="374"/>
    </location>
</feature>
<dbReference type="InterPro" id="IPR044066">
    <property type="entry name" value="TRIAD_supradom"/>
</dbReference>
<evidence type="ECO:0000256" key="3">
    <source>
        <dbReference type="ARBA" id="ARBA00022679"/>
    </source>
</evidence>
<evidence type="ECO:0000259" key="11">
    <source>
        <dbReference type="PROSITE" id="PS51873"/>
    </source>
</evidence>
<name>F8PZX5_SERL3</name>
<dbReference type="PROSITE" id="PS51873">
    <property type="entry name" value="TRIAD"/>
    <property type="match status" value="1"/>
</dbReference>
<evidence type="ECO:0000256" key="2">
    <source>
        <dbReference type="ARBA" id="ARBA00012251"/>
    </source>
</evidence>
<dbReference type="GO" id="GO:0061630">
    <property type="term" value="F:ubiquitin protein ligase activity"/>
    <property type="evidence" value="ECO:0007669"/>
    <property type="project" value="UniProtKB-EC"/>
</dbReference>
<reference evidence="13" key="1">
    <citation type="journal article" date="2011" name="Science">
        <title>The plant cell wall-decomposing machinery underlies the functional diversity of forest fungi.</title>
        <authorList>
            <person name="Eastwood D.C."/>
            <person name="Floudas D."/>
            <person name="Binder M."/>
            <person name="Majcherczyk A."/>
            <person name="Schneider P."/>
            <person name="Aerts A."/>
            <person name="Asiegbu F.O."/>
            <person name="Baker S.E."/>
            <person name="Barry K."/>
            <person name="Bendiksby M."/>
            <person name="Blumentritt M."/>
            <person name="Coutinho P.M."/>
            <person name="Cullen D."/>
            <person name="de Vries R.P."/>
            <person name="Gathman A."/>
            <person name="Goodell B."/>
            <person name="Henrissat B."/>
            <person name="Ihrmark K."/>
            <person name="Kauserud H."/>
            <person name="Kohler A."/>
            <person name="LaButti K."/>
            <person name="Lapidus A."/>
            <person name="Lavin J.L."/>
            <person name="Lee Y.-H."/>
            <person name="Lindquist E."/>
            <person name="Lilly W."/>
            <person name="Lucas S."/>
            <person name="Morin E."/>
            <person name="Murat C."/>
            <person name="Oguiza J.A."/>
            <person name="Park J."/>
            <person name="Pisabarro A.G."/>
            <person name="Riley R."/>
            <person name="Rosling A."/>
            <person name="Salamov A."/>
            <person name="Schmidt O."/>
            <person name="Schmutz J."/>
            <person name="Skrede I."/>
            <person name="Stenlid J."/>
            <person name="Wiebenga A."/>
            <person name="Xie X."/>
            <person name="Kuees U."/>
            <person name="Hibbett D.S."/>
            <person name="Hoffmeister D."/>
            <person name="Hoegberg N."/>
            <person name="Martin F."/>
            <person name="Grigoriev I.V."/>
            <person name="Watkinson S.C."/>
        </authorList>
    </citation>
    <scope>NUCLEOTIDE SEQUENCE [LARGE SCALE GENOMIC DNA]</scope>
    <source>
        <strain evidence="13">strain S7.3</strain>
    </source>
</reference>
<gene>
    <name evidence="12" type="ORF">SERLA73DRAFT_109940</name>
</gene>
<dbReference type="GO" id="GO:0016567">
    <property type="term" value="P:protein ubiquitination"/>
    <property type="evidence" value="ECO:0007669"/>
    <property type="project" value="InterPro"/>
</dbReference>
<dbReference type="STRING" id="936435.F8PZX5"/>